<reference evidence="3 4" key="1">
    <citation type="submission" date="2022-11" db="EMBL/GenBank/DDBJ databases">
        <title>Minimal conservation of predation-associated metabolite biosynthetic gene clusters underscores biosynthetic potential of Myxococcota including descriptions for ten novel species: Archangium lansinium sp. nov., Myxococcus landrumus sp. nov., Nannocystis bai.</title>
        <authorList>
            <person name="Ahearne A."/>
            <person name="Stevens C."/>
            <person name="Dowd S."/>
        </authorList>
    </citation>
    <scope>NUCLEOTIDE SEQUENCE [LARGE SCALE GENOMIC DNA]</scope>
    <source>
        <strain evidence="3 4">BB15-2</strain>
    </source>
</reference>
<dbReference type="SUPFAM" id="SSF69572">
    <property type="entry name" value="Activating enzymes of the ubiquitin-like proteins"/>
    <property type="match status" value="1"/>
</dbReference>
<feature type="domain" description="THIF-type NAD/FAD binding fold" evidence="1">
    <location>
        <begin position="295"/>
        <end position="491"/>
    </location>
</feature>
<name>A0ABT5DV96_9BACT</name>
<evidence type="ECO:0000313" key="4">
    <source>
        <dbReference type="Proteomes" id="UP001221686"/>
    </source>
</evidence>
<dbReference type="EMBL" id="JAQNDL010000001">
    <property type="protein sequence ID" value="MDC0717501.1"/>
    <property type="molecule type" value="Genomic_DNA"/>
</dbReference>
<dbReference type="RefSeq" id="WP_272085988.1">
    <property type="nucleotide sequence ID" value="NZ_JAQNDL010000001.1"/>
</dbReference>
<dbReference type="Proteomes" id="UP001221686">
    <property type="component" value="Unassembled WGS sequence"/>
</dbReference>
<evidence type="ECO:0000313" key="3">
    <source>
        <dbReference type="EMBL" id="MDC0717501.1"/>
    </source>
</evidence>
<dbReference type="Gene3D" id="3.40.50.720">
    <property type="entry name" value="NAD(P)-binding Rossmann-like Domain"/>
    <property type="match status" value="1"/>
</dbReference>
<dbReference type="Pfam" id="PF14461">
    <property type="entry name" value="Prok-E2_B"/>
    <property type="match status" value="1"/>
</dbReference>
<keyword evidence="3" id="KW-0548">Nucleotidyltransferase</keyword>
<keyword evidence="4" id="KW-1185">Reference proteome</keyword>
<dbReference type="GO" id="GO:0016779">
    <property type="term" value="F:nucleotidyltransferase activity"/>
    <property type="evidence" value="ECO:0007669"/>
    <property type="project" value="UniProtKB-KW"/>
</dbReference>
<dbReference type="Pfam" id="PF00899">
    <property type="entry name" value="ThiF"/>
    <property type="match status" value="1"/>
</dbReference>
<dbReference type="InterPro" id="IPR032701">
    <property type="entry name" value="Prok-E2_B_dom"/>
</dbReference>
<accession>A0ABT5DV96</accession>
<proteinExistence type="predicted"/>
<gene>
    <name evidence="3" type="ORF">POL25_11390</name>
</gene>
<evidence type="ECO:0000259" key="1">
    <source>
        <dbReference type="Pfam" id="PF00899"/>
    </source>
</evidence>
<comment type="caution">
    <text evidence="3">The sequence shown here is derived from an EMBL/GenBank/DDBJ whole genome shotgun (WGS) entry which is preliminary data.</text>
</comment>
<evidence type="ECO:0000259" key="2">
    <source>
        <dbReference type="Pfam" id="PF14461"/>
    </source>
</evidence>
<keyword evidence="3" id="KW-0808">Transferase</keyword>
<sequence length="590" mass="63770">MTRPILTELLAELCAAGILEDAAPAGPELLAQSWANGLAGAFTGRARVEGRELRVRIGIPRRFPNVLPRIYVLDLDSRLPHVHKHGYVCYSEHDGVLLDRRDAVAVVADALRMALELVASGLRGDNSAAFIEELALYWPGQALALSMVSPGEEIRWVCGVRMSQWWHLFDNRAQANRVLPGLPAEQVLYVPLHEVTRPIDSTPSEWGTTEITRFIKQNLTDAQRKSLHMQLRGKPRTSSFVVVRVPLPRGGQCLIGVEYLGIEGEHPLTRRPGTAGAQAITVFRQDLDYLVARGGGLAAVRRSRALLIGCGAVGGHVAGELARAGVQALTLVDPDELRPENAYRHVLGQPLASDVLRAFLKSPAKVHLLNFELKTHYPALTVEPVAAAIEQAIEAGTIRLADFDIVVAATGDPNVDRWLNEIALDAAEAPPIVYTWLEPLGLGGHAALIAGHGPKQPRPAGCLDCLFTPAQEERAPALCNRAAFAAPGQAVTRELAACGNAFTPFGSLDATRTAELAVRLALQAMTGEHRGALLRSWKGDPAAFRTAGYRTSPRFEEPVERLEHAGEVFSQPHCPVCAPPFMSRRAAAPG</sequence>
<dbReference type="InterPro" id="IPR000594">
    <property type="entry name" value="ThiF_NAD_FAD-bd"/>
</dbReference>
<organism evidence="3 4">
    <name type="scientific">Nannocystis bainbridge</name>
    <dbReference type="NCBI Taxonomy" id="2995303"/>
    <lineage>
        <taxon>Bacteria</taxon>
        <taxon>Pseudomonadati</taxon>
        <taxon>Myxococcota</taxon>
        <taxon>Polyangia</taxon>
        <taxon>Nannocystales</taxon>
        <taxon>Nannocystaceae</taxon>
        <taxon>Nannocystis</taxon>
    </lineage>
</organism>
<dbReference type="InterPro" id="IPR035985">
    <property type="entry name" value="Ubiquitin-activating_enz"/>
</dbReference>
<feature type="domain" description="Prokaryotic E2 family B" evidence="2">
    <location>
        <begin position="41"/>
        <end position="139"/>
    </location>
</feature>
<protein>
    <submittedName>
        <fullName evidence="3">ThiF family adenylyltransferase</fullName>
    </submittedName>
</protein>